<reference evidence="1 2" key="1">
    <citation type="submission" date="2014-04" db="EMBL/GenBank/DDBJ databases">
        <title>Genome evolution of avian class.</title>
        <authorList>
            <person name="Zhang G."/>
            <person name="Li C."/>
        </authorList>
    </citation>
    <scope>NUCLEOTIDE SEQUENCE [LARGE SCALE GENOMIC DNA]</scope>
    <source>
        <strain evidence="1">BGI_N322</strain>
    </source>
</reference>
<protein>
    <submittedName>
        <fullName evidence="1">Uncharacterized protein</fullName>
    </submittedName>
</protein>
<sequence>KCAVNLCVQIRQGILMFNASKNGVFNYFDFMRKLIPL</sequence>
<dbReference type="AlphaFoldDB" id="A0A091LNF3"/>
<proteinExistence type="predicted"/>
<name>A0A091LNF3_CARIC</name>
<dbReference type="EMBL" id="KK504069">
    <property type="protein sequence ID" value="KFP60711.1"/>
    <property type="molecule type" value="Genomic_DNA"/>
</dbReference>
<dbReference type="Proteomes" id="UP000054116">
    <property type="component" value="Unassembled WGS sequence"/>
</dbReference>
<evidence type="ECO:0000313" key="2">
    <source>
        <dbReference type="Proteomes" id="UP000054116"/>
    </source>
</evidence>
<keyword evidence="2" id="KW-1185">Reference proteome</keyword>
<feature type="non-terminal residue" evidence="1">
    <location>
        <position position="1"/>
    </location>
</feature>
<accession>A0A091LNF3</accession>
<gene>
    <name evidence="1" type="ORF">N322_08222</name>
</gene>
<evidence type="ECO:0000313" key="1">
    <source>
        <dbReference type="EMBL" id="KFP60711.1"/>
    </source>
</evidence>
<feature type="non-terminal residue" evidence="1">
    <location>
        <position position="37"/>
    </location>
</feature>
<organism evidence="1 2">
    <name type="scientific">Cariama cristata</name>
    <name type="common">Red-legged seriema</name>
    <dbReference type="NCBI Taxonomy" id="54380"/>
    <lineage>
        <taxon>Eukaryota</taxon>
        <taxon>Metazoa</taxon>
        <taxon>Chordata</taxon>
        <taxon>Craniata</taxon>
        <taxon>Vertebrata</taxon>
        <taxon>Euteleostomi</taxon>
        <taxon>Archelosauria</taxon>
        <taxon>Archosauria</taxon>
        <taxon>Dinosauria</taxon>
        <taxon>Saurischia</taxon>
        <taxon>Theropoda</taxon>
        <taxon>Coelurosauria</taxon>
        <taxon>Aves</taxon>
        <taxon>Neognathae</taxon>
        <taxon>Neoaves</taxon>
        <taxon>Telluraves</taxon>
        <taxon>Australaves</taxon>
        <taxon>Cariamiformes</taxon>
        <taxon>Cariamidae</taxon>
        <taxon>Cariama</taxon>
    </lineage>
</organism>